<proteinExistence type="inferred from homology"/>
<dbReference type="InterPro" id="IPR005225">
    <property type="entry name" value="Small_GTP-bd"/>
</dbReference>
<dbReference type="PRINTS" id="PR00315">
    <property type="entry name" value="ELONGATNFCT"/>
</dbReference>
<evidence type="ECO:0000256" key="3">
    <source>
        <dbReference type="ARBA" id="ARBA00022741"/>
    </source>
</evidence>
<comment type="function">
    <text evidence="9 12">Required for accurate and efficient protein synthesis under certain stress conditions. May act as a fidelity factor of the translation reaction, by catalyzing a one-codon backward translocation of tRNAs on improperly translocated ribosomes. Back-translocation proceeds from a post-translocation (POST) complex to a pre-translocation (PRE) complex, thus giving elongation factor G a second chance to translocate the tRNAs correctly. Binds to ribosomes in a GTP-dependent manner.</text>
</comment>
<feature type="domain" description="Tr-type G" evidence="13">
    <location>
        <begin position="9"/>
        <end position="227"/>
    </location>
</feature>
<evidence type="ECO:0000256" key="12">
    <source>
        <dbReference type="HAMAP-Rule" id="MF_00071"/>
    </source>
</evidence>
<comment type="caution">
    <text evidence="14">The sequence shown here is derived from an EMBL/GenBank/DDBJ whole genome shotgun (WGS) entry which is preliminary data.</text>
</comment>
<dbReference type="Gene3D" id="2.40.30.10">
    <property type="entry name" value="Translation factors"/>
    <property type="match status" value="1"/>
</dbReference>
<accession>A0A2M6XUU5</accession>
<comment type="similarity">
    <text evidence="1 12">Belongs to the TRAFAC class translation factor GTPase superfamily. Classic translation factor GTPase family. LepA subfamily.</text>
</comment>
<dbReference type="HAMAP" id="MF_00071">
    <property type="entry name" value="LepA"/>
    <property type="match status" value="1"/>
</dbReference>
<keyword evidence="6 12" id="KW-0342">GTP-binding</keyword>
<dbReference type="GO" id="GO:0045727">
    <property type="term" value="P:positive regulation of translation"/>
    <property type="evidence" value="ECO:0007669"/>
    <property type="project" value="UniProtKB-UniRule"/>
</dbReference>
<dbReference type="NCBIfam" id="TIGR00231">
    <property type="entry name" value="small_GTP"/>
    <property type="match status" value="1"/>
</dbReference>
<dbReference type="GO" id="GO:0003746">
    <property type="term" value="F:translation elongation factor activity"/>
    <property type="evidence" value="ECO:0007669"/>
    <property type="project" value="UniProtKB-UniRule"/>
</dbReference>
<dbReference type="InterPro" id="IPR009000">
    <property type="entry name" value="Transl_B-barrel_sf"/>
</dbReference>
<dbReference type="SUPFAM" id="SSF50447">
    <property type="entry name" value="Translation proteins"/>
    <property type="match status" value="1"/>
</dbReference>
<dbReference type="EC" id="3.6.5.n1" evidence="11 12"/>
<dbReference type="Proteomes" id="UP000229784">
    <property type="component" value="Unassembled WGS sequence"/>
</dbReference>
<dbReference type="GO" id="GO:0003924">
    <property type="term" value="F:GTPase activity"/>
    <property type="evidence" value="ECO:0007669"/>
    <property type="project" value="UniProtKB-UniRule"/>
</dbReference>
<dbReference type="InterPro" id="IPR000640">
    <property type="entry name" value="EFG_V-like"/>
</dbReference>
<name>A0A2M6XUU5_9BACT</name>
<feature type="binding site" evidence="12">
    <location>
        <begin position="21"/>
        <end position="26"/>
    </location>
    <ligand>
        <name>GTP</name>
        <dbReference type="ChEBI" id="CHEBI:37565"/>
    </ligand>
</feature>
<organism evidence="14 15">
    <name type="scientific">bacterium (Candidatus Gribaldobacteria) CG08_land_8_20_14_0_20_39_15</name>
    <dbReference type="NCBI Taxonomy" id="2014273"/>
    <lineage>
        <taxon>Bacteria</taxon>
        <taxon>Candidatus Gribaldobacteria</taxon>
    </lineage>
</organism>
<dbReference type="PROSITE" id="PS51722">
    <property type="entry name" value="G_TR_2"/>
    <property type="match status" value="1"/>
</dbReference>
<dbReference type="InterPro" id="IPR038363">
    <property type="entry name" value="LepA_C_sf"/>
</dbReference>
<dbReference type="InterPro" id="IPR035647">
    <property type="entry name" value="EFG_III/V"/>
</dbReference>
<evidence type="ECO:0000256" key="5">
    <source>
        <dbReference type="ARBA" id="ARBA00022917"/>
    </source>
</evidence>
<dbReference type="PANTHER" id="PTHR43512">
    <property type="entry name" value="TRANSLATION FACTOR GUF1-RELATED"/>
    <property type="match status" value="1"/>
</dbReference>
<dbReference type="Gene3D" id="3.30.70.2570">
    <property type="entry name" value="Elongation factor 4, C-terminal domain"/>
    <property type="match status" value="1"/>
</dbReference>
<dbReference type="GO" id="GO:0005525">
    <property type="term" value="F:GTP binding"/>
    <property type="evidence" value="ECO:0007669"/>
    <property type="project" value="UniProtKB-UniRule"/>
</dbReference>
<gene>
    <name evidence="12 14" type="primary">lepA</name>
    <name evidence="14" type="ORF">COT20_00970</name>
</gene>
<dbReference type="InterPro" id="IPR013842">
    <property type="entry name" value="LepA_CTD"/>
</dbReference>
<dbReference type="SUPFAM" id="SSF54980">
    <property type="entry name" value="EF-G C-terminal domain-like"/>
    <property type="match status" value="2"/>
</dbReference>
<dbReference type="FunFam" id="2.40.30.10:FF:000015">
    <property type="entry name" value="Translation factor GUF1, mitochondrial"/>
    <property type="match status" value="1"/>
</dbReference>
<dbReference type="Gene3D" id="3.30.70.240">
    <property type="match status" value="1"/>
</dbReference>
<reference evidence="15" key="1">
    <citation type="submission" date="2017-09" db="EMBL/GenBank/DDBJ databases">
        <title>Depth-based differentiation of microbial function through sediment-hosted aquifers and enrichment of novel symbionts in the deep terrestrial subsurface.</title>
        <authorList>
            <person name="Probst A.J."/>
            <person name="Ladd B."/>
            <person name="Jarett J.K."/>
            <person name="Geller-Mcgrath D.E."/>
            <person name="Sieber C.M.K."/>
            <person name="Emerson J.B."/>
            <person name="Anantharaman K."/>
            <person name="Thomas B.C."/>
            <person name="Malmstrom R."/>
            <person name="Stieglmeier M."/>
            <person name="Klingl A."/>
            <person name="Woyke T."/>
            <person name="Ryan C.M."/>
            <person name="Banfield J.F."/>
        </authorList>
    </citation>
    <scope>NUCLEOTIDE SEQUENCE [LARGE SCALE GENOMIC DNA]</scope>
</reference>
<dbReference type="Pfam" id="PF22042">
    <property type="entry name" value="EF-G_D2"/>
    <property type="match status" value="1"/>
</dbReference>
<dbReference type="Pfam" id="PF14492">
    <property type="entry name" value="EFG_III"/>
    <property type="match status" value="1"/>
</dbReference>
<dbReference type="InterPro" id="IPR041095">
    <property type="entry name" value="EFG_II"/>
</dbReference>
<evidence type="ECO:0000256" key="9">
    <source>
        <dbReference type="ARBA" id="ARBA00057626"/>
    </source>
</evidence>
<keyword evidence="7 12" id="KW-0472">Membrane</keyword>
<evidence type="ECO:0000256" key="8">
    <source>
        <dbReference type="ARBA" id="ARBA00050293"/>
    </source>
</evidence>
<dbReference type="NCBIfam" id="TIGR01393">
    <property type="entry name" value="lepA"/>
    <property type="match status" value="1"/>
</dbReference>
<dbReference type="InterPro" id="IPR053905">
    <property type="entry name" value="EF-G-like_DII"/>
</dbReference>
<dbReference type="AlphaFoldDB" id="A0A2M6XUU5"/>
<dbReference type="Gene3D" id="3.40.50.300">
    <property type="entry name" value="P-loop containing nucleotide triphosphate hydrolases"/>
    <property type="match status" value="1"/>
</dbReference>
<feature type="binding site" evidence="12">
    <location>
        <begin position="174"/>
        <end position="177"/>
    </location>
    <ligand>
        <name>GTP</name>
        <dbReference type="ChEBI" id="CHEBI:37565"/>
    </ligand>
</feature>
<dbReference type="Pfam" id="PF00009">
    <property type="entry name" value="GTP_EFTU"/>
    <property type="match status" value="1"/>
</dbReference>
<dbReference type="Pfam" id="PF06421">
    <property type="entry name" value="LepA_C"/>
    <property type="match status" value="1"/>
</dbReference>
<keyword evidence="3 12" id="KW-0547">Nucleotide-binding</keyword>
<dbReference type="InterPro" id="IPR027417">
    <property type="entry name" value="P-loop_NTPase"/>
</dbReference>
<evidence type="ECO:0000256" key="6">
    <source>
        <dbReference type="ARBA" id="ARBA00023134"/>
    </source>
</evidence>
<dbReference type="Pfam" id="PF00679">
    <property type="entry name" value="EFG_C"/>
    <property type="match status" value="1"/>
</dbReference>
<evidence type="ECO:0000259" key="13">
    <source>
        <dbReference type="PROSITE" id="PS51722"/>
    </source>
</evidence>
<dbReference type="GO" id="GO:0005886">
    <property type="term" value="C:plasma membrane"/>
    <property type="evidence" value="ECO:0007669"/>
    <property type="project" value="UniProtKB-SubCell"/>
</dbReference>
<dbReference type="FunFam" id="3.30.70.2570:FF:000001">
    <property type="entry name" value="Translation factor GUF1, mitochondrial"/>
    <property type="match status" value="1"/>
</dbReference>
<comment type="subcellular location">
    <subcellularLocation>
        <location evidence="12">Cell membrane</location>
        <topology evidence="12">Peripheral membrane protein</topology>
        <orientation evidence="12">Cytoplasmic side</orientation>
    </subcellularLocation>
</comment>
<evidence type="ECO:0000256" key="1">
    <source>
        <dbReference type="ARBA" id="ARBA00005454"/>
    </source>
</evidence>
<keyword evidence="5 12" id="KW-0648">Protein biosynthesis</keyword>
<comment type="similarity">
    <text evidence="10">Belongs to the GTP-binding elongation factor family. LepA subfamily.</text>
</comment>
<evidence type="ECO:0000256" key="4">
    <source>
        <dbReference type="ARBA" id="ARBA00022801"/>
    </source>
</evidence>
<dbReference type="InterPro" id="IPR000795">
    <property type="entry name" value="T_Tr_GTP-bd_dom"/>
</dbReference>
<comment type="catalytic activity">
    <reaction evidence="8 12">
        <text>GTP + H2O = GDP + phosphate + H(+)</text>
        <dbReference type="Rhea" id="RHEA:19669"/>
        <dbReference type="ChEBI" id="CHEBI:15377"/>
        <dbReference type="ChEBI" id="CHEBI:15378"/>
        <dbReference type="ChEBI" id="CHEBI:37565"/>
        <dbReference type="ChEBI" id="CHEBI:43474"/>
        <dbReference type="ChEBI" id="CHEBI:58189"/>
        <dbReference type="EC" id="3.6.5.n1"/>
    </reaction>
</comment>
<dbReference type="GO" id="GO:0043022">
    <property type="term" value="F:ribosome binding"/>
    <property type="evidence" value="ECO:0007669"/>
    <property type="project" value="UniProtKB-UniRule"/>
</dbReference>
<dbReference type="PANTHER" id="PTHR43512:SF4">
    <property type="entry name" value="TRANSLATION FACTOR GUF1 HOMOLOG, CHLOROPLASTIC"/>
    <property type="match status" value="1"/>
</dbReference>
<evidence type="ECO:0000313" key="15">
    <source>
        <dbReference type="Proteomes" id="UP000229784"/>
    </source>
</evidence>
<sequence length="653" mass="73522">MDENFNNKNNIRNFVIIAHIDHGKSTLADRFLEMTGAVHKDKMKEQFLDSMNLEREKGITIKMHPVRLTWRPNQTEIQSTKSEILNKSKIQNLKSKTNSLEFRISNLGFANSGYILNLIDTPGHIDFSYEISRALACCEGALLLVDAVKGIQAQTLYNLSQAQKQGLTIVGAVNKIDLPQARVKETQEELAEILNLSPEEVFTISGKTGENVEALLNFLVKKIPPPLVSDTAKPFKALVFDSKYDSFFGVVAYVRVFNGHIAPGDKIYFMQANHQVECKEVGYFMPQLISNICLNSGEIGYIKTGIKIPAKVKVGETITVLKNFPEKNRHLWDIGYSDIKPLPGYKEPQPVLFLSLYPYNADEFDQLRDGLEKLRLNDPSLNFTTESKILLGCGFRLGFLGSLHAEITIRRLKEEFNLDLVATSPQVVFKVVLNNGAEKLISSPSLWPDMTLIKETEEPYCDLEIITPNDYIHYLFPLLKNFSISLQEIKFLTPQKSVLQARAPLREIISGSFYDKIKTVTQGYGSFSFISAGYQKSDLVKMDILIAGEAEDAFAKIVPRNEAYEIGKNFIRKLKDILPSQQFLVALQTSVGGKIVARENISAKRKDVTAPLYGGDVTRKKKLLEIQKKGKKDLQSKGKVRIPANVFLEMLRD</sequence>
<protein>
    <recommendedName>
        <fullName evidence="11 12">Elongation factor 4</fullName>
        <shortName evidence="12">EF-4</shortName>
        <ecNumber evidence="11 12">3.6.5.n1</ecNumber>
    </recommendedName>
    <alternativeName>
        <fullName evidence="12">Ribosomal back-translocase LepA</fullName>
    </alternativeName>
</protein>
<evidence type="ECO:0000313" key="14">
    <source>
        <dbReference type="EMBL" id="PIU16023.1"/>
    </source>
</evidence>
<evidence type="ECO:0000256" key="10">
    <source>
        <dbReference type="ARBA" id="ARBA00061052"/>
    </source>
</evidence>
<dbReference type="SUPFAM" id="SSF52540">
    <property type="entry name" value="P-loop containing nucleoside triphosphate hydrolases"/>
    <property type="match status" value="1"/>
</dbReference>
<keyword evidence="14" id="KW-0251">Elongation factor</keyword>
<evidence type="ECO:0000256" key="7">
    <source>
        <dbReference type="ARBA" id="ARBA00023136"/>
    </source>
</evidence>
<dbReference type="InterPro" id="IPR006297">
    <property type="entry name" value="EF-4"/>
</dbReference>
<dbReference type="Gene3D" id="3.30.70.870">
    <property type="entry name" value="Elongation Factor G (Translational Gtpase), domain 3"/>
    <property type="match status" value="1"/>
</dbReference>
<dbReference type="EMBL" id="PEXQ01000023">
    <property type="protein sequence ID" value="PIU16023.1"/>
    <property type="molecule type" value="Genomic_DNA"/>
</dbReference>
<keyword evidence="2 12" id="KW-1003">Cell membrane</keyword>
<evidence type="ECO:0000256" key="2">
    <source>
        <dbReference type="ARBA" id="ARBA00022475"/>
    </source>
</evidence>
<evidence type="ECO:0000256" key="11">
    <source>
        <dbReference type="ARBA" id="ARBA00066744"/>
    </source>
</evidence>
<keyword evidence="4 12" id="KW-0378">Hydrolase</keyword>